<evidence type="ECO:0000313" key="2">
    <source>
        <dbReference type="Proteomes" id="UP001060085"/>
    </source>
</evidence>
<protein>
    <submittedName>
        <fullName evidence="1">Uncharacterized protein</fullName>
    </submittedName>
</protein>
<keyword evidence="2" id="KW-1185">Reference proteome</keyword>
<organism evidence="1 2">
    <name type="scientific">Catharanthus roseus</name>
    <name type="common">Madagascar periwinkle</name>
    <name type="synonym">Vinca rosea</name>
    <dbReference type="NCBI Taxonomy" id="4058"/>
    <lineage>
        <taxon>Eukaryota</taxon>
        <taxon>Viridiplantae</taxon>
        <taxon>Streptophyta</taxon>
        <taxon>Embryophyta</taxon>
        <taxon>Tracheophyta</taxon>
        <taxon>Spermatophyta</taxon>
        <taxon>Magnoliopsida</taxon>
        <taxon>eudicotyledons</taxon>
        <taxon>Gunneridae</taxon>
        <taxon>Pentapetalae</taxon>
        <taxon>asterids</taxon>
        <taxon>lamiids</taxon>
        <taxon>Gentianales</taxon>
        <taxon>Apocynaceae</taxon>
        <taxon>Rauvolfioideae</taxon>
        <taxon>Vinceae</taxon>
        <taxon>Catharanthinae</taxon>
        <taxon>Catharanthus</taxon>
    </lineage>
</organism>
<sequence>MNMYVSVFRSVERVYELIRKSSWEEAPAPYEYWLDTSDHLYVIANTFNFCMVLTAHLESTIVLPLYSNINCTVGMLCIGFISDQKHFIQLYDVSVSGWADPYYEEFAEWASGNQLERESHKKYSLDFVAEDDYEGGTTADNHRCKHWEE</sequence>
<dbReference type="EMBL" id="CM044703">
    <property type="protein sequence ID" value="KAI5673127.1"/>
    <property type="molecule type" value="Genomic_DNA"/>
</dbReference>
<name>A0ACC0BKJ4_CATRO</name>
<gene>
    <name evidence="1" type="ORF">M9H77_13491</name>
</gene>
<dbReference type="Proteomes" id="UP001060085">
    <property type="component" value="Linkage Group LG03"/>
</dbReference>
<reference evidence="2" key="1">
    <citation type="journal article" date="2023" name="Nat. Plants">
        <title>Single-cell RNA sequencing provides a high-resolution roadmap for understanding the multicellular compartmentation of specialized metabolism.</title>
        <authorList>
            <person name="Sun S."/>
            <person name="Shen X."/>
            <person name="Li Y."/>
            <person name="Li Y."/>
            <person name="Wang S."/>
            <person name="Li R."/>
            <person name="Zhang H."/>
            <person name="Shen G."/>
            <person name="Guo B."/>
            <person name="Wei J."/>
            <person name="Xu J."/>
            <person name="St-Pierre B."/>
            <person name="Chen S."/>
            <person name="Sun C."/>
        </authorList>
    </citation>
    <scope>NUCLEOTIDE SEQUENCE [LARGE SCALE GENOMIC DNA]</scope>
</reference>
<accession>A0ACC0BKJ4</accession>
<proteinExistence type="predicted"/>
<comment type="caution">
    <text evidence="1">The sequence shown here is derived from an EMBL/GenBank/DDBJ whole genome shotgun (WGS) entry which is preliminary data.</text>
</comment>
<evidence type="ECO:0000313" key="1">
    <source>
        <dbReference type="EMBL" id="KAI5673127.1"/>
    </source>
</evidence>